<dbReference type="EMBL" id="AAOG01000005">
    <property type="protein sequence ID" value="EAR11587.1"/>
    <property type="molecule type" value="Genomic_DNA"/>
</dbReference>
<evidence type="ECO:0000313" key="1">
    <source>
        <dbReference type="EMBL" id="EAR11587.1"/>
    </source>
</evidence>
<proteinExistence type="predicted"/>
<dbReference type="Proteomes" id="UP000003053">
    <property type="component" value="Unassembled WGS sequence"/>
</dbReference>
<sequence>MDFSNDKKVFLSTTAGSQNAKIGPLETKASVPFFKAKASTRGK</sequence>
<comment type="caution">
    <text evidence="1">The sequence shown here is derived from an EMBL/GenBank/DDBJ whole genome shotgun (WGS) entry which is preliminary data.</text>
</comment>
<protein>
    <submittedName>
        <fullName evidence="1">Uncharacterized protein</fullName>
    </submittedName>
</protein>
<keyword evidence="2" id="KW-1185">Reference proteome</keyword>
<name>A4C2R3_9FLAO</name>
<evidence type="ECO:0000313" key="2">
    <source>
        <dbReference type="Proteomes" id="UP000003053"/>
    </source>
</evidence>
<dbReference type="AlphaFoldDB" id="A4C2R3"/>
<reference evidence="1 2" key="1">
    <citation type="submission" date="2006-02" db="EMBL/GenBank/DDBJ databases">
        <authorList>
            <person name="Murray A."/>
            <person name="Staley J."/>
            <person name="Ferriera S."/>
            <person name="Johnson J."/>
            <person name="Kravitz S."/>
            <person name="Halpern A."/>
            <person name="Remington K."/>
            <person name="Beeson K."/>
            <person name="Tran B."/>
            <person name="Rogers Y.-H."/>
            <person name="Friedman R."/>
            <person name="Venter J.C."/>
        </authorList>
    </citation>
    <scope>NUCLEOTIDE SEQUENCE [LARGE SCALE GENOMIC DNA]</scope>
    <source>
        <strain evidence="1 2">23-P</strain>
    </source>
</reference>
<gene>
    <name evidence="1" type="ORF">PI23P_00235</name>
</gene>
<dbReference type="HOGENOM" id="CLU_3237473_0_0_10"/>
<organism evidence="1 2">
    <name type="scientific">Polaribacter irgensii 23-P</name>
    <dbReference type="NCBI Taxonomy" id="313594"/>
    <lineage>
        <taxon>Bacteria</taxon>
        <taxon>Pseudomonadati</taxon>
        <taxon>Bacteroidota</taxon>
        <taxon>Flavobacteriia</taxon>
        <taxon>Flavobacteriales</taxon>
        <taxon>Flavobacteriaceae</taxon>
    </lineage>
</organism>
<accession>A4C2R3</accession>